<organism evidence="2 3">
    <name type="scientific">Herbiconiux ginsengi</name>
    <dbReference type="NCBI Taxonomy" id="381665"/>
    <lineage>
        <taxon>Bacteria</taxon>
        <taxon>Bacillati</taxon>
        <taxon>Actinomycetota</taxon>
        <taxon>Actinomycetes</taxon>
        <taxon>Micrococcales</taxon>
        <taxon>Microbacteriaceae</taxon>
        <taxon>Herbiconiux</taxon>
    </lineage>
</organism>
<feature type="transmembrane region" description="Helical" evidence="1">
    <location>
        <begin position="146"/>
        <end position="164"/>
    </location>
</feature>
<reference evidence="2 3" key="1">
    <citation type="submission" date="2016-10" db="EMBL/GenBank/DDBJ databases">
        <authorList>
            <person name="de Groot N.N."/>
        </authorList>
    </citation>
    <scope>NUCLEOTIDE SEQUENCE [LARGE SCALE GENOMIC DNA]</scope>
    <source>
        <strain evidence="2 3">CGMCC 4.3491</strain>
    </source>
</reference>
<evidence type="ECO:0000256" key="1">
    <source>
        <dbReference type="SAM" id="Phobius"/>
    </source>
</evidence>
<keyword evidence="3" id="KW-1185">Reference proteome</keyword>
<keyword evidence="1" id="KW-1133">Transmembrane helix</keyword>
<feature type="transmembrane region" description="Helical" evidence="1">
    <location>
        <begin position="87"/>
        <end position="110"/>
    </location>
</feature>
<feature type="transmembrane region" description="Helical" evidence="1">
    <location>
        <begin position="170"/>
        <end position="189"/>
    </location>
</feature>
<accession>A0A1H3PIZ5</accession>
<dbReference type="Proteomes" id="UP000198891">
    <property type="component" value="Unassembled WGS sequence"/>
</dbReference>
<feature type="transmembrane region" description="Helical" evidence="1">
    <location>
        <begin position="116"/>
        <end position="139"/>
    </location>
</feature>
<dbReference type="EMBL" id="FNPZ01000002">
    <property type="protein sequence ID" value="SDZ00923.1"/>
    <property type="molecule type" value="Genomic_DNA"/>
</dbReference>
<protein>
    <submittedName>
        <fullName evidence="2">Uncharacterized protein</fullName>
    </submittedName>
</protein>
<dbReference type="STRING" id="381665.SAMN05216554_1912"/>
<keyword evidence="1" id="KW-0812">Transmembrane</keyword>
<evidence type="ECO:0000313" key="2">
    <source>
        <dbReference type="EMBL" id="SDZ00923.1"/>
    </source>
</evidence>
<name>A0A1H3PIZ5_9MICO</name>
<gene>
    <name evidence="2" type="ORF">SAMN05216554_1912</name>
</gene>
<proteinExistence type="predicted"/>
<dbReference type="OrthoDB" id="5188921at2"/>
<dbReference type="AlphaFoldDB" id="A0A1H3PIZ5"/>
<evidence type="ECO:0000313" key="3">
    <source>
        <dbReference type="Proteomes" id="UP000198891"/>
    </source>
</evidence>
<dbReference type="RefSeq" id="WP_092552420.1">
    <property type="nucleotide sequence ID" value="NZ_FNPZ01000002.1"/>
</dbReference>
<keyword evidence="1" id="KW-0472">Membrane</keyword>
<sequence length="191" mass="20198">MSLILRWCEWYTRSLPPDVVQDRLDEIASDLHEHEADLRFACVDPLTWRRLIVSRAIRGVPADLAWREGRLRRMEAMRLGLAPTREVALTTRVVTGAVALGGIAVAIGAVACMRAIAIGAIPAGLASVTLVLAVALVLFTRPTTRVVGAAAASVALIVEGWLVVGSIGAVAAIPASALVIAAGVLVARLRR</sequence>